<protein>
    <recommendedName>
        <fullName evidence="3">Thioredoxin domain-containing protein</fullName>
    </recommendedName>
</protein>
<dbReference type="EMBL" id="LWCA01001009">
    <property type="protein sequence ID" value="OAF66186.1"/>
    <property type="molecule type" value="Genomic_DNA"/>
</dbReference>
<evidence type="ECO:0000259" key="3">
    <source>
        <dbReference type="Pfam" id="PF00085"/>
    </source>
</evidence>
<evidence type="ECO:0000256" key="2">
    <source>
        <dbReference type="SAM" id="SignalP"/>
    </source>
</evidence>
<comment type="similarity">
    <text evidence="1">Belongs to the protein disulfide isomerase family.</text>
</comment>
<comment type="caution">
    <text evidence="4">The sequence shown here is derived from an EMBL/GenBank/DDBJ whole genome shotgun (WGS) entry which is preliminary data.</text>
</comment>
<evidence type="ECO:0000313" key="4">
    <source>
        <dbReference type="EMBL" id="OAF66186.1"/>
    </source>
</evidence>
<evidence type="ECO:0000256" key="1">
    <source>
        <dbReference type="ARBA" id="ARBA00006347"/>
    </source>
</evidence>
<dbReference type="AlphaFoldDB" id="A0A177AW17"/>
<evidence type="ECO:0000313" key="5">
    <source>
        <dbReference type="Proteomes" id="UP000078046"/>
    </source>
</evidence>
<reference evidence="4 5" key="1">
    <citation type="submission" date="2016-04" db="EMBL/GenBank/DDBJ databases">
        <title>The genome of Intoshia linei affirms orthonectids as highly simplified spiralians.</title>
        <authorList>
            <person name="Mikhailov K.V."/>
            <person name="Slusarev G.S."/>
            <person name="Nikitin M.A."/>
            <person name="Logacheva M.D."/>
            <person name="Penin A."/>
            <person name="Aleoshin V."/>
            <person name="Panchin Y.V."/>
        </authorList>
    </citation>
    <scope>NUCLEOTIDE SEQUENCE [LARGE SCALE GENOMIC DNA]</scope>
    <source>
        <strain evidence="4">Intl2013</strain>
        <tissue evidence="4">Whole animal</tissue>
    </source>
</reference>
<proteinExistence type="inferred from homology"/>
<dbReference type="Proteomes" id="UP000078046">
    <property type="component" value="Unassembled WGS sequence"/>
</dbReference>
<feature type="signal peptide" evidence="2">
    <location>
        <begin position="1"/>
        <end position="17"/>
    </location>
</feature>
<dbReference type="InterPro" id="IPR017937">
    <property type="entry name" value="Thioredoxin_CS"/>
</dbReference>
<dbReference type="GO" id="GO:0005783">
    <property type="term" value="C:endoplasmic reticulum"/>
    <property type="evidence" value="ECO:0007669"/>
    <property type="project" value="TreeGrafter"/>
</dbReference>
<dbReference type="Pfam" id="PF00085">
    <property type="entry name" value="Thioredoxin"/>
    <property type="match status" value="1"/>
</dbReference>
<keyword evidence="2" id="KW-0732">Signal</keyword>
<sequence>MNLLVSLIFILICYVYSEEYANVVEYNGEQEIKIDFANAKYTIAMFYAPWCGHCKSFKPEFTKAAANLKDKPDIQFML</sequence>
<feature type="non-terminal residue" evidence="4">
    <location>
        <position position="78"/>
    </location>
</feature>
<organism evidence="4 5">
    <name type="scientific">Intoshia linei</name>
    <dbReference type="NCBI Taxonomy" id="1819745"/>
    <lineage>
        <taxon>Eukaryota</taxon>
        <taxon>Metazoa</taxon>
        <taxon>Spiralia</taxon>
        <taxon>Lophotrochozoa</taxon>
        <taxon>Mesozoa</taxon>
        <taxon>Orthonectida</taxon>
        <taxon>Rhopaluridae</taxon>
        <taxon>Intoshia</taxon>
    </lineage>
</organism>
<dbReference type="InterPro" id="IPR013766">
    <property type="entry name" value="Thioredoxin_domain"/>
</dbReference>
<dbReference type="PANTHER" id="PTHR18929">
    <property type="entry name" value="PROTEIN DISULFIDE ISOMERASE"/>
    <property type="match status" value="1"/>
</dbReference>
<dbReference type="InterPro" id="IPR036249">
    <property type="entry name" value="Thioredoxin-like_sf"/>
</dbReference>
<dbReference type="Gene3D" id="3.40.30.10">
    <property type="entry name" value="Glutaredoxin"/>
    <property type="match status" value="1"/>
</dbReference>
<dbReference type="PROSITE" id="PS00194">
    <property type="entry name" value="THIOREDOXIN_1"/>
    <property type="match status" value="1"/>
</dbReference>
<dbReference type="SUPFAM" id="SSF52833">
    <property type="entry name" value="Thioredoxin-like"/>
    <property type="match status" value="1"/>
</dbReference>
<dbReference type="GO" id="GO:0034976">
    <property type="term" value="P:response to endoplasmic reticulum stress"/>
    <property type="evidence" value="ECO:0007669"/>
    <property type="project" value="TreeGrafter"/>
</dbReference>
<gene>
    <name evidence="4" type="ORF">A3Q56_06101</name>
</gene>
<name>A0A177AW17_9BILA</name>
<dbReference type="GO" id="GO:0006457">
    <property type="term" value="P:protein folding"/>
    <property type="evidence" value="ECO:0007669"/>
    <property type="project" value="TreeGrafter"/>
</dbReference>
<feature type="domain" description="Thioredoxin" evidence="3">
    <location>
        <begin position="38"/>
        <end position="76"/>
    </location>
</feature>
<dbReference type="OrthoDB" id="5810603at2759"/>
<accession>A0A177AW17</accession>
<feature type="chain" id="PRO_5008056732" description="Thioredoxin domain-containing protein" evidence="2">
    <location>
        <begin position="18"/>
        <end position="78"/>
    </location>
</feature>
<dbReference type="GO" id="GO:0003756">
    <property type="term" value="F:protein disulfide isomerase activity"/>
    <property type="evidence" value="ECO:0007669"/>
    <property type="project" value="TreeGrafter"/>
</dbReference>
<keyword evidence="5" id="KW-1185">Reference proteome</keyword>